<dbReference type="AlphaFoldDB" id="A0A839Y473"/>
<dbReference type="CDD" id="cd00371">
    <property type="entry name" value="HMA"/>
    <property type="match status" value="1"/>
</dbReference>
<reference evidence="3 4" key="1">
    <citation type="submission" date="2020-08" db="EMBL/GenBank/DDBJ databases">
        <title>Sequencing the genomes of 1000 actinobacteria strains.</title>
        <authorList>
            <person name="Klenk H.-P."/>
        </authorList>
    </citation>
    <scope>NUCLEOTIDE SEQUENCE [LARGE SCALE GENOMIC DNA]</scope>
    <source>
        <strain evidence="3 4">DSM 16678</strain>
    </source>
</reference>
<name>A0A839Y473_9ACTN</name>
<dbReference type="PROSITE" id="PS50846">
    <property type="entry name" value="HMA_2"/>
    <property type="match status" value="1"/>
</dbReference>
<evidence type="ECO:0000256" key="1">
    <source>
        <dbReference type="ARBA" id="ARBA00022723"/>
    </source>
</evidence>
<dbReference type="Gene3D" id="3.30.70.100">
    <property type="match status" value="1"/>
</dbReference>
<dbReference type="InterPro" id="IPR017969">
    <property type="entry name" value="Heavy-metal-associated_CS"/>
</dbReference>
<sequence>MQTLDFTVTGMTCQHCVASVTEEVTELAGVTEVDVDLASGRLHVVGDVTAEQVQAAVAEAGSYTAQPA</sequence>
<feature type="domain" description="HMA" evidence="2">
    <location>
        <begin position="2"/>
        <end position="65"/>
    </location>
</feature>
<dbReference type="EMBL" id="JACIBU010000001">
    <property type="protein sequence ID" value="MBB3676096.1"/>
    <property type="molecule type" value="Genomic_DNA"/>
</dbReference>
<protein>
    <submittedName>
        <fullName evidence="3">Copper chaperone CopZ</fullName>
    </submittedName>
</protein>
<dbReference type="Pfam" id="PF00403">
    <property type="entry name" value="HMA"/>
    <property type="match status" value="1"/>
</dbReference>
<evidence type="ECO:0000259" key="2">
    <source>
        <dbReference type="PROSITE" id="PS50846"/>
    </source>
</evidence>
<gene>
    <name evidence="3" type="ORF">FHX36_001831</name>
</gene>
<evidence type="ECO:0000313" key="3">
    <source>
        <dbReference type="EMBL" id="MBB3676096.1"/>
    </source>
</evidence>
<accession>A0A839Y473</accession>
<dbReference type="GO" id="GO:0046872">
    <property type="term" value="F:metal ion binding"/>
    <property type="evidence" value="ECO:0007669"/>
    <property type="project" value="UniProtKB-KW"/>
</dbReference>
<comment type="caution">
    <text evidence="3">The sequence shown here is derived from an EMBL/GenBank/DDBJ whole genome shotgun (WGS) entry which is preliminary data.</text>
</comment>
<evidence type="ECO:0000313" key="4">
    <source>
        <dbReference type="Proteomes" id="UP000580718"/>
    </source>
</evidence>
<dbReference type="InterPro" id="IPR036163">
    <property type="entry name" value="HMA_dom_sf"/>
</dbReference>
<dbReference type="PROSITE" id="PS01047">
    <property type="entry name" value="HMA_1"/>
    <property type="match status" value="1"/>
</dbReference>
<proteinExistence type="predicted"/>
<dbReference type="Proteomes" id="UP000580718">
    <property type="component" value="Unassembled WGS sequence"/>
</dbReference>
<dbReference type="SUPFAM" id="SSF55008">
    <property type="entry name" value="HMA, heavy metal-associated domain"/>
    <property type="match status" value="1"/>
</dbReference>
<dbReference type="RefSeq" id="WP_181428651.1">
    <property type="nucleotide sequence ID" value="NZ_JACIBU010000001.1"/>
</dbReference>
<organism evidence="3 4">
    <name type="scientific">Modestobacter versicolor</name>
    <dbReference type="NCBI Taxonomy" id="429133"/>
    <lineage>
        <taxon>Bacteria</taxon>
        <taxon>Bacillati</taxon>
        <taxon>Actinomycetota</taxon>
        <taxon>Actinomycetes</taxon>
        <taxon>Geodermatophilales</taxon>
        <taxon>Geodermatophilaceae</taxon>
        <taxon>Modestobacter</taxon>
    </lineage>
</organism>
<dbReference type="InterPro" id="IPR006121">
    <property type="entry name" value="HMA_dom"/>
</dbReference>
<keyword evidence="1" id="KW-0479">Metal-binding</keyword>